<evidence type="ECO:0000313" key="4">
    <source>
        <dbReference type="Proteomes" id="UP001422074"/>
    </source>
</evidence>
<dbReference type="Proteomes" id="UP001422074">
    <property type="component" value="Unassembled WGS sequence"/>
</dbReference>
<keyword evidence="4" id="KW-1185">Reference proteome</keyword>
<accession>A0ABU9WYE9</accession>
<organism evidence="3 4">
    <name type="scientific">Sinomonas halotolerans</name>
    <dbReference type="NCBI Taxonomy" id="1644133"/>
    <lineage>
        <taxon>Bacteria</taxon>
        <taxon>Bacillati</taxon>
        <taxon>Actinomycetota</taxon>
        <taxon>Actinomycetes</taxon>
        <taxon>Micrococcales</taxon>
        <taxon>Micrococcaceae</taxon>
        <taxon>Sinomonas</taxon>
    </lineage>
</organism>
<comment type="caution">
    <text evidence="3">The sequence shown here is derived from an EMBL/GenBank/DDBJ whole genome shotgun (WGS) entry which is preliminary data.</text>
</comment>
<evidence type="ECO:0000259" key="2">
    <source>
        <dbReference type="Pfam" id="PF13338"/>
    </source>
</evidence>
<feature type="domain" description="DUF559" evidence="1">
    <location>
        <begin position="207"/>
        <end position="261"/>
    </location>
</feature>
<name>A0ABU9WYE9_9MICC</name>
<reference evidence="3 4" key="1">
    <citation type="submission" date="2024-05" db="EMBL/GenBank/DDBJ databases">
        <title>Sinomonas sp. nov., isolated from a waste landfill.</title>
        <authorList>
            <person name="Zhao Y."/>
        </authorList>
    </citation>
    <scope>NUCLEOTIDE SEQUENCE [LARGE SCALE GENOMIC DNA]</scope>
    <source>
        <strain evidence="3 4">CCTCC AB2014300</strain>
    </source>
</reference>
<dbReference type="Pfam" id="PF04480">
    <property type="entry name" value="DUF559"/>
    <property type="match status" value="1"/>
</dbReference>
<protein>
    <submittedName>
        <fullName evidence="3">Type IV toxin-antitoxin system AbiEi family antitoxin domain-containing protein</fullName>
    </submittedName>
</protein>
<dbReference type="InterPro" id="IPR025159">
    <property type="entry name" value="AbiEi_N"/>
</dbReference>
<dbReference type="EMBL" id="JBDFRB010000004">
    <property type="protein sequence ID" value="MEN2744217.1"/>
    <property type="molecule type" value="Genomic_DNA"/>
</dbReference>
<gene>
    <name evidence="3" type="ORF">ABCQ75_06650</name>
</gene>
<dbReference type="Gene3D" id="3.40.960.10">
    <property type="entry name" value="VSR Endonuclease"/>
    <property type="match status" value="1"/>
</dbReference>
<sequence>MRRCGGVARAGQLRTAGVGRRMLEKAVAEGVVQRVRPGIYALAGADPLLMRCAETNSMLTCASAARAHGLWLLAEPEALHLLRPDGKLKAADAVVHRGTWKEPEGAFIASLMDTLMHALACLPELEALVMVESAALQQRVTVAELRGLLRGPGSRRALAILDLVDRGADSLIETVARVHLRRAGFRVDPQVTVAGVGSMDHIVEDCVDVELDGKEHRRPESRQKDYERDLAAQAQGYAVVRFGYADVVHRPEWMVERVRAVVARRLALGGLPDRRQRVDHYIRPAEGSGR</sequence>
<evidence type="ECO:0000313" key="3">
    <source>
        <dbReference type="EMBL" id="MEN2744217.1"/>
    </source>
</evidence>
<dbReference type="RefSeq" id="WP_345884242.1">
    <property type="nucleotide sequence ID" value="NZ_JBDFRB010000004.1"/>
</dbReference>
<dbReference type="Pfam" id="PF13338">
    <property type="entry name" value="AbiEi_4"/>
    <property type="match status" value="1"/>
</dbReference>
<proteinExistence type="predicted"/>
<evidence type="ECO:0000259" key="1">
    <source>
        <dbReference type="Pfam" id="PF04480"/>
    </source>
</evidence>
<feature type="domain" description="AbiEi antitoxin N-terminal" evidence="2">
    <location>
        <begin position="5"/>
        <end position="43"/>
    </location>
</feature>
<dbReference type="InterPro" id="IPR007569">
    <property type="entry name" value="DUF559"/>
</dbReference>